<dbReference type="Gene3D" id="3.40.525.10">
    <property type="entry name" value="CRAL-TRIO lipid binding domain"/>
    <property type="match status" value="1"/>
</dbReference>
<protein>
    <recommendedName>
        <fullName evidence="2">CRAL-TRIO domain-containing protein</fullName>
    </recommendedName>
</protein>
<dbReference type="InterPro" id="IPR001251">
    <property type="entry name" value="CRAL-TRIO_dom"/>
</dbReference>
<evidence type="ECO:0000313" key="3">
    <source>
        <dbReference type="EMBL" id="OSX71017.1"/>
    </source>
</evidence>
<proteinExistence type="predicted"/>
<feature type="domain" description="CRAL-TRIO" evidence="2">
    <location>
        <begin position="202"/>
        <end position="311"/>
    </location>
</feature>
<organism evidence="3 4">
    <name type="scientific">Porphyra umbilicalis</name>
    <name type="common">Purple laver</name>
    <name type="synonym">Red alga</name>
    <dbReference type="NCBI Taxonomy" id="2786"/>
    <lineage>
        <taxon>Eukaryota</taxon>
        <taxon>Rhodophyta</taxon>
        <taxon>Bangiophyceae</taxon>
        <taxon>Bangiales</taxon>
        <taxon>Bangiaceae</taxon>
        <taxon>Porphyra</taxon>
    </lineage>
</organism>
<evidence type="ECO:0000313" key="4">
    <source>
        <dbReference type="Proteomes" id="UP000218209"/>
    </source>
</evidence>
<feature type="compositionally biased region" description="Basic residues" evidence="1">
    <location>
        <begin position="325"/>
        <end position="350"/>
    </location>
</feature>
<gene>
    <name evidence="3" type="ORF">BU14_0615s0006</name>
</gene>
<dbReference type="CDD" id="cd00170">
    <property type="entry name" value="SEC14"/>
    <property type="match status" value="1"/>
</dbReference>
<dbReference type="EMBL" id="KV919180">
    <property type="protein sequence ID" value="OSX71017.1"/>
    <property type="molecule type" value="Genomic_DNA"/>
</dbReference>
<dbReference type="PANTHER" id="PTHR46277:SF3">
    <property type="entry name" value="BINDING PROTEIN, PUTATIVE-RELATED"/>
    <property type="match status" value="1"/>
</dbReference>
<reference evidence="3 4" key="1">
    <citation type="submission" date="2017-03" db="EMBL/GenBank/DDBJ databases">
        <title>WGS assembly of Porphyra umbilicalis.</title>
        <authorList>
            <person name="Brawley S.H."/>
            <person name="Blouin N.A."/>
            <person name="Ficko-Blean E."/>
            <person name="Wheeler G.L."/>
            <person name="Lohr M."/>
            <person name="Goodson H.V."/>
            <person name="Jenkins J.W."/>
            <person name="Blaby-Haas C.E."/>
            <person name="Helliwell K.E."/>
            <person name="Chan C."/>
            <person name="Marriage T."/>
            <person name="Bhattacharya D."/>
            <person name="Klein A.S."/>
            <person name="Badis Y."/>
            <person name="Brodie J."/>
            <person name="Cao Y."/>
            <person name="Collen J."/>
            <person name="Dittami S.M."/>
            <person name="Gachon C.M."/>
            <person name="Green B.R."/>
            <person name="Karpowicz S."/>
            <person name="Kim J.W."/>
            <person name="Kudahl U."/>
            <person name="Lin S."/>
            <person name="Michel G."/>
            <person name="Mittag M."/>
            <person name="Olson B.J."/>
            <person name="Pangilinan J."/>
            <person name="Peng Y."/>
            <person name="Qiu H."/>
            <person name="Shu S."/>
            <person name="Singer J.T."/>
            <person name="Smith A.G."/>
            <person name="Sprecher B.N."/>
            <person name="Wagner V."/>
            <person name="Wang W."/>
            <person name="Wang Z.-Y."/>
            <person name="Yan J."/>
            <person name="Yarish C."/>
            <person name="Zoeuner-Riek S."/>
            <person name="Zhuang Y."/>
            <person name="Zou Y."/>
            <person name="Lindquist E.A."/>
            <person name="Grimwood J."/>
            <person name="Barry K."/>
            <person name="Rokhsar D.S."/>
            <person name="Schmutz J."/>
            <person name="Stiller J.W."/>
            <person name="Grossman A.R."/>
            <person name="Prochnik S.E."/>
        </authorList>
    </citation>
    <scope>NUCLEOTIDE SEQUENCE [LARGE SCALE GENOMIC DNA]</scope>
    <source>
        <strain evidence="3">4086291</strain>
    </source>
</reference>
<dbReference type="SUPFAM" id="SSF52087">
    <property type="entry name" value="CRAL/TRIO domain"/>
    <property type="match status" value="1"/>
</dbReference>
<name>A0A1X6NR13_PORUM</name>
<feature type="region of interest" description="Disordered" evidence="1">
    <location>
        <begin position="1"/>
        <end position="25"/>
    </location>
</feature>
<dbReference type="Pfam" id="PF00650">
    <property type="entry name" value="CRAL_TRIO"/>
    <property type="match status" value="1"/>
</dbReference>
<dbReference type="SUPFAM" id="SSF46938">
    <property type="entry name" value="CRAL/TRIO N-terminal domain"/>
    <property type="match status" value="1"/>
</dbReference>
<accession>A0A1X6NR13</accession>
<feature type="region of interest" description="Disordered" evidence="1">
    <location>
        <begin position="312"/>
        <end position="350"/>
    </location>
</feature>
<dbReference type="AlphaFoldDB" id="A0A1X6NR13"/>
<sequence length="350" mass="37035">MGGTEGAVERPRQVGAIRRLSAPPPGCSGVVCSTGAAQVVHHPAVVAGAGQTGRQTDELLPLCQTPIPRRRRPPPPPPPVPPATEEPDVEELPPAERALLNALGAAWDALLARQTGAHPSLATDDLVRAVGASAHTRDVLLLTYLRDAGGDVPAAVAALAATLTWRRERRVTTVPASAVDVPAACGGGGGGGGASPPGGRRQTPPLGGRYARRATAIVDFSGWSAFRNVDLPTVKVALKLFFAHYPNRHGRILLMHYPAGVHTVYRAISPLLSASVVRQIVWVGAGGGESTVSVLRREVGASRLPRWLGGTPTSRCRRASTAPRWPRRSGWRRRRRRHRGGARARGCRSQ</sequence>
<dbReference type="PANTHER" id="PTHR46277">
    <property type="entry name" value="OS03G0850700 PROTEIN"/>
    <property type="match status" value="1"/>
</dbReference>
<feature type="region of interest" description="Disordered" evidence="1">
    <location>
        <begin position="65"/>
        <end position="91"/>
    </location>
</feature>
<feature type="compositionally biased region" description="Gly residues" evidence="1">
    <location>
        <begin position="186"/>
        <end position="196"/>
    </location>
</feature>
<feature type="compositionally biased region" description="Pro residues" evidence="1">
    <location>
        <begin position="74"/>
        <end position="84"/>
    </location>
</feature>
<dbReference type="InterPro" id="IPR036865">
    <property type="entry name" value="CRAL-TRIO_dom_sf"/>
</dbReference>
<keyword evidence="4" id="KW-1185">Reference proteome</keyword>
<dbReference type="PROSITE" id="PS50191">
    <property type="entry name" value="CRAL_TRIO"/>
    <property type="match status" value="1"/>
</dbReference>
<evidence type="ECO:0000259" key="2">
    <source>
        <dbReference type="PROSITE" id="PS50191"/>
    </source>
</evidence>
<evidence type="ECO:0000256" key="1">
    <source>
        <dbReference type="SAM" id="MobiDB-lite"/>
    </source>
</evidence>
<dbReference type="OrthoDB" id="2036at2759"/>
<dbReference type="Proteomes" id="UP000218209">
    <property type="component" value="Unassembled WGS sequence"/>
</dbReference>
<feature type="region of interest" description="Disordered" evidence="1">
    <location>
        <begin position="186"/>
        <end position="207"/>
    </location>
</feature>
<dbReference type="InterPro" id="IPR036273">
    <property type="entry name" value="CRAL/TRIO_N_dom_sf"/>
</dbReference>